<feature type="transmembrane region" description="Helical" evidence="2">
    <location>
        <begin position="193"/>
        <end position="211"/>
    </location>
</feature>
<dbReference type="InterPro" id="IPR016024">
    <property type="entry name" value="ARM-type_fold"/>
</dbReference>
<feature type="transmembrane region" description="Helical" evidence="2">
    <location>
        <begin position="68"/>
        <end position="87"/>
    </location>
</feature>
<keyword evidence="2" id="KW-0472">Membrane</keyword>
<dbReference type="AlphaFoldDB" id="A0A2N1PPM0"/>
<keyword evidence="2" id="KW-0812">Transmembrane</keyword>
<feature type="transmembrane region" description="Helical" evidence="2">
    <location>
        <begin position="393"/>
        <end position="413"/>
    </location>
</feature>
<evidence type="ECO:0000313" key="3">
    <source>
        <dbReference type="EMBL" id="PKK90287.1"/>
    </source>
</evidence>
<dbReference type="EMBL" id="PGXC01000006">
    <property type="protein sequence ID" value="PKK90287.1"/>
    <property type="molecule type" value="Genomic_DNA"/>
</dbReference>
<reference evidence="3" key="1">
    <citation type="journal article" date="2017" name="ISME J.">
        <title>Potential for microbial H2 and metal transformations associated with novel bacteria and archaea in deep terrestrial subsurface sediments.</title>
        <authorList>
            <person name="Hernsdorf A.W."/>
            <person name="Amano Y."/>
            <person name="Miyakawa K."/>
            <person name="Ise K."/>
            <person name="Suzuki Y."/>
            <person name="Anantharaman K."/>
            <person name="Probst A."/>
            <person name="Burstein D."/>
            <person name="Thomas B.C."/>
            <person name="Banfield J.F."/>
        </authorList>
    </citation>
    <scope>NUCLEOTIDE SEQUENCE [LARGE SCALE GENOMIC DNA]</scope>
    <source>
        <strain evidence="3">HGW-Wallbacteria-1</strain>
    </source>
</reference>
<dbReference type="SUPFAM" id="SSF48371">
    <property type="entry name" value="ARM repeat"/>
    <property type="match status" value="1"/>
</dbReference>
<dbReference type="InterPro" id="IPR036259">
    <property type="entry name" value="MFS_trans_sf"/>
</dbReference>
<evidence type="ECO:0000256" key="1">
    <source>
        <dbReference type="SAM" id="MobiDB-lite"/>
    </source>
</evidence>
<feature type="transmembrane region" description="Helical" evidence="2">
    <location>
        <begin position="327"/>
        <end position="346"/>
    </location>
</feature>
<feature type="transmembrane region" description="Helical" evidence="2">
    <location>
        <begin position="297"/>
        <end position="315"/>
    </location>
</feature>
<feature type="region of interest" description="Disordered" evidence="1">
    <location>
        <begin position="1"/>
        <end position="24"/>
    </location>
</feature>
<dbReference type="Proteomes" id="UP000233256">
    <property type="component" value="Unassembled WGS sequence"/>
</dbReference>
<dbReference type="Gene3D" id="1.25.10.10">
    <property type="entry name" value="Leucine-rich Repeat Variant"/>
    <property type="match status" value="1"/>
</dbReference>
<evidence type="ECO:0000256" key="2">
    <source>
        <dbReference type="SAM" id="Phobius"/>
    </source>
</evidence>
<sequence>MTVTLEPSAETSVPQYDTGTQPFPDMKRNFSQNKIGLLALYNLCFRSSSTMLYLSLLTLLLKNIGPQSLPWFYTLTNIILLAVNYSIPLSWRSMLSVPFLRIGPIPIISVTILAGTLALTAPSQQLIGISAFIFLVIISNVDELWCLSFANSLGRILTLGESKKWQASIYGAGSLGQFLSGIALKLLLDFMNLGHLLLFNSVLAIASVFIGHKILSLVKASVDGTANDVKTVTEASSEKEPSSESEPVRASSMTDSLSQPLVKLLMIAAMMRIFTKYPVDFIFSGEVNNRFSSPETMASFLGIFSAVSDLGAIILQSCASGWLMQRFPLGKLLAFMPVTMLILSLWSALGGGFMPAVAMQLAMALMARSLFIPGRNILMGSLPADDREHHNRSLFISRTIGTLLSGTMLIFIGSNAPTWTILCFMGFLYGIMCFICLAIDKAYLDTLRNTLGSNTARNSMLSAQFITTDSVEAENSAVLEAITRALSEDREFLMDNRDPLARLGIIDTLRFSDPHEALDFFGKALPREDNPRCARAMAARMSLAALACGADCRRREAQYLNDFIEMMNSSDNPEKNRIIADLLEGSSAAACGSEREAIYISHLNHQNHRVRAAAIGSILKSSLNNHSLENALMNMAEMVHSRNTMDNAAAAAIMGELGIPAFAPSLARLAVVDDEMTANAALRALARTRTPWALSALRNAAFRTPGQRGAWARELFMEASRESASRIGSLLMSMTSSERESLGKILRSIQGESSMELMTKVLGLEDVSLRKILANRLMASNKSEMVILDNILSLDISGKTRIDPKALCEILKSDSDLSQYQWMAMIGSSASLNKSDFITEICLTSQSKKLTPSQTEMALLLISGLAVDPNSILEAITRVQSGDPFEMAIAMEYIEGDLGREIASAVSSLTRTG</sequence>
<gene>
    <name evidence="3" type="ORF">CVV64_09990</name>
</gene>
<accession>A0A2N1PPM0</accession>
<feature type="transmembrane region" description="Helical" evidence="2">
    <location>
        <begin position="167"/>
        <end position="187"/>
    </location>
</feature>
<feature type="transmembrane region" description="Helical" evidence="2">
    <location>
        <begin position="35"/>
        <end position="56"/>
    </location>
</feature>
<feature type="transmembrane region" description="Helical" evidence="2">
    <location>
        <begin position="419"/>
        <end position="439"/>
    </location>
</feature>
<dbReference type="InterPro" id="IPR011989">
    <property type="entry name" value="ARM-like"/>
</dbReference>
<feature type="compositionally biased region" description="Polar residues" evidence="1">
    <location>
        <begin position="1"/>
        <end position="21"/>
    </location>
</feature>
<organism evidence="3">
    <name type="scientific">Candidatus Wallbacteria bacterium HGW-Wallbacteria-1</name>
    <dbReference type="NCBI Taxonomy" id="2013854"/>
    <lineage>
        <taxon>Bacteria</taxon>
        <taxon>Candidatus Walliibacteriota</taxon>
    </lineage>
</organism>
<name>A0A2N1PPM0_9BACT</name>
<dbReference type="SUPFAM" id="SSF103473">
    <property type="entry name" value="MFS general substrate transporter"/>
    <property type="match status" value="1"/>
</dbReference>
<proteinExistence type="predicted"/>
<reference evidence="3" key="2">
    <citation type="submission" date="2017-11" db="EMBL/GenBank/DDBJ databases">
        <authorList>
            <person name="Han C.G."/>
        </authorList>
    </citation>
    <scope>NUCLEOTIDE SEQUENCE</scope>
    <source>
        <strain evidence="3">HGW-Wallbacteria-1</strain>
    </source>
</reference>
<comment type="caution">
    <text evidence="3">The sequence shown here is derived from an EMBL/GenBank/DDBJ whole genome shotgun (WGS) entry which is preliminary data.</text>
</comment>
<feature type="transmembrane region" description="Helical" evidence="2">
    <location>
        <begin position="126"/>
        <end position="147"/>
    </location>
</feature>
<feature type="transmembrane region" description="Helical" evidence="2">
    <location>
        <begin position="99"/>
        <end position="120"/>
    </location>
</feature>
<feature type="region of interest" description="Disordered" evidence="1">
    <location>
        <begin position="231"/>
        <end position="253"/>
    </location>
</feature>
<protein>
    <recommendedName>
        <fullName evidence="4">ADP,ATP carrier protein</fullName>
    </recommendedName>
</protein>
<evidence type="ECO:0008006" key="4">
    <source>
        <dbReference type="Google" id="ProtNLM"/>
    </source>
</evidence>
<keyword evidence="2" id="KW-1133">Transmembrane helix</keyword>